<evidence type="ECO:0000313" key="1">
    <source>
        <dbReference type="EMBL" id="SNS86974.1"/>
    </source>
</evidence>
<dbReference type="Proteomes" id="UP000198393">
    <property type="component" value="Unassembled WGS sequence"/>
</dbReference>
<evidence type="ECO:0000313" key="2">
    <source>
        <dbReference type="Proteomes" id="UP000198393"/>
    </source>
</evidence>
<protein>
    <submittedName>
        <fullName evidence="1">Type IX secretion system membrane protein, PorP/SprF family</fullName>
    </submittedName>
</protein>
<accession>A0A239I3Q4</accession>
<dbReference type="AlphaFoldDB" id="A0A239I3Q4"/>
<name>A0A239I3Q4_EKHLU</name>
<gene>
    <name evidence="1" type="ORF">SAMN05421640_1604</name>
</gene>
<dbReference type="NCBIfam" id="TIGR03519">
    <property type="entry name" value="T9SS_PorP_fam"/>
    <property type="match status" value="1"/>
</dbReference>
<sequence length="300" mass="33157">MRQFFLLILFACVGQIVIAQQQAMFTQYMFNGLAINPAYAGSHESISATALARVQWVGIDGAPTTQTFSIHSPIPGRNIGLGAFIAHDKLGVTEQNTLYLSYAYMMQTGKGTLSFGLQGGLRSSSVNYSDLVVNDPNLQANQNEMSPNFGAGLFYSTDRFYAGASLPVIVNNEVGSNDNSDFSSKEIRHFFATAGYIFDLSPVLKLKPSGLIKSVSGAPIEMDVNANLIINDRVWFGLSYRSFDSIDFLFDLQINPQLRFGYAYDYTTSDLGQANSGSHEFMINYRFVFAKSKIVTPRYF</sequence>
<dbReference type="RefSeq" id="WP_179213341.1">
    <property type="nucleotide sequence ID" value="NZ_FZPD01000002.1"/>
</dbReference>
<dbReference type="EMBL" id="FZPD01000002">
    <property type="protein sequence ID" value="SNS86974.1"/>
    <property type="molecule type" value="Genomic_DNA"/>
</dbReference>
<organism evidence="1 2">
    <name type="scientific">Ekhidna lutea</name>
    <dbReference type="NCBI Taxonomy" id="447679"/>
    <lineage>
        <taxon>Bacteria</taxon>
        <taxon>Pseudomonadati</taxon>
        <taxon>Bacteroidota</taxon>
        <taxon>Cytophagia</taxon>
        <taxon>Cytophagales</taxon>
        <taxon>Reichenbachiellaceae</taxon>
        <taxon>Ekhidna</taxon>
    </lineage>
</organism>
<dbReference type="SUPFAM" id="SSF56935">
    <property type="entry name" value="Porins"/>
    <property type="match status" value="1"/>
</dbReference>
<dbReference type="InterPro" id="IPR019861">
    <property type="entry name" value="PorP/SprF_Bacteroidetes"/>
</dbReference>
<reference evidence="1 2" key="1">
    <citation type="submission" date="2017-06" db="EMBL/GenBank/DDBJ databases">
        <authorList>
            <person name="Kim H.J."/>
            <person name="Triplett B.A."/>
        </authorList>
    </citation>
    <scope>NUCLEOTIDE SEQUENCE [LARGE SCALE GENOMIC DNA]</scope>
    <source>
        <strain evidence="1 2">DSM 19307</strain>
    </source>
</reference>
<keyword evidence="2" id="KW-1185">Reference proteome</keyword>
<dbReference type="Pfam" id="PF11751">
    <property type="entry name" value="PorP_SprF"/>
    <property type="match status" value="1"/>
</dbReference>
<proteinExistence type="predicted"/>